<evidence type="ECO:0000259" key="5">
    <source>
        <dbReference type="PROSITE" id="PS51379"/>
    </source>
</evidence>
<name>C7ML96_CRYCD</name>
<keyword evidence="7" id="KW-1185">Reference proteome</keyword>
<reference evidence="6 7" key="1">
    <citation type="journal article" date="2009" name="Stand. Genomic Sci.">
        <title>Complete genome sequence of Cryptobacterium curtum type strain (12-3).</title>
        <authorList>
            <person name="Mavrommatis K."/>
            <person name="Pukall R."/>
            <person name="Rohde C."/>
            <person name="Chen F."/>
            <person name="Sims D."/>
            <person name="Brettin T."/>
            <person name="Kuske C."/>
            <person name="Detter J.C."/>
            <person name="Han C."/>
            <person name="Lapidus A."/>
            <person name="Copeland A."/>
            <person name="Glavina Del Rio T."/>
            <person name="Nolan M."/>
            <person name="Lucas S."/>
            <person name="Tice H."/>
            <person name="Cheng J.F."/>
            <person name="Bruce D."/>
            <person name="Goodwin L."/>
            <person name="Pitluck S."/>
            <person name="Ovchinnikova G."/>
            <person name="Pati A."/>
            <person name="Ivanova N."/>
            <person name="Chen A."/>
            <person name="Palaniappan K."/>
            <person name="Chain P."/>
            <person name="D'haeseleer P."/>
            <person name="Goker M."/>
            <person name="Bristow J."/>
            <person name="Eisen J.A."/>
            <person name="Markowitz V."/>
            <person name="Hugenholtz P."/>
            <person name="Rohde M."/>
            <person name="Klenk H.P."/>
            <person name="Kyrpides N.C."/>
        </authorList>
    </citation>
    <scope>NUCLEOTIDE SEQUENCE [LARGE SCALE GENOMIC DNA]</scope>
    <source>
        <strain evidence="7">ATCC 700683 / DSM 15641 / 12-3</strain>
    </source>
</reference>
<dbReference type="InterPro" id="IPR050954">
    <property type="entry name" value="ET_IronSulfur_Cluster-Binding"/>
</dbReference>
<dbReference type="EMBL" id="CP001682">
    <property type="protein sequence ID" value="ACU95043.1"/>
    <property type="molecule type" value="Genomic_DNA"/>
</dbReference>
<keyword evidence="2" id="KW-0479">Metal-binding</keyword>
<dbReference type="Proteomes" id="UP000000954">
    <property type="component" value="Chromosome"/>
</dbReference>
<organism evidence="6 7">
    <name type="scientific">Cryptobacterium curtum (strain ATCC 700683 / DSM 15641 / CCUG 43107 / 12-3)</name>
    <dbReference type="NCBI Taxonomy" id="469378"/>
    <lineage>
        <taxon>Bacteria</taxon>
        <taxon>Bacillati</taxon>
        <taxon>Actinomycetota</taxon>
        <taxon>Coriobacteriia</taxon>
        <taxon>Eggerthellales</taxon>
        <taxon>Eggerthellaceae</taxon>
        <taxon>Cryptobacterium</taxon>
    </lineage>
</organism>
<evidence type="ECO:0000256" key="3">
    <source>
        <dbReference type="ARBA" id="ARBA00023004"/>
    </source>
</evidence>
<dbReference type="InterPro" id="IPR017900">
    <property type="entry name" value="4Fe4S_Fe_S_CS"/>
</dbReference>
<keyword evidence="3" id="KW-0408">Iron</keyword>
<feature type="domain" description="4Fe-4S ferredoxin-type" evidence="5">
    <location>
        <begin position="85"/>
        <end position="114"/>
    </location>
</feature>
<evidence type="ECO:0000256" key="4">
    <source>
        <dbReference type="ARBA" id="ARBA00023014"/>
    </source>
</evidence>
<evidence type="ECO:0000313" key="7">
    <source>
        <dbReference type="Proteomes" id="UP000000954"/>
    </source>
</evidence>
<dbReference type="PANTHER" id="PTHR43177">
    <property type="entry name" value="PROTEIN NRFC"/>
    <property type="match status" value="1"/>
</dbReference>
<protein>
    <submittedName>
        <fullName evidence="6">Fe-S-cluster-containing hydrogenase subunit</fullName>
    </submittedName>
</protein>
<dbReference type="GO" id="GO:0046872">
    <property type="term" value="F:metal ion binding"/>
    <property type="evidence" value="ECO:0007669"/>
    <property type="project" value="UniProtKB-KW"/>
</dbReference>
<dbReference type="PANTHER" id="PTHR43177:SF3">
    <property type="entry name" value="PROTEIN NRFC HOMOLOG"/>
    <property type="match status" value="1"/>
</dbReference>
<keyword evidence="1" id="KW-0004">4Fe-4S</keyword>
<dbReference type="Gene3D" id="3.30.70.20">
    <property type="match status" value="2"/>
</dbReference>
<feature type="domain" description="4Fe-4S ferredoxin-type" evidence="5">
    <location>
        <begin position="1"/>
        <end position="28"/>
    </location>
</feature>
<dbReference type="GO" id="GO:0051539">
    <property type="term" value="F:4 iron, 4 sulfur cluster binding"/>
    <property type="evidence" value="ECO:0007669"/>
    <property type="project" value="UniProtKB-KW"/>
</dbReference>
<keyword evidence="4" id="KW-0411">Iron-sulfur</keyword>
<dbReference type="Pfam" id="PF13247">
    <property type="entry name" value="Fer4_11"/>
    <property type="match status" value="2"/>
</dbReference>
<evidence type="ECO:0000256" key="2">
    <source>
        <dbReference type="ARBA" id="ARBA00022723"/>
    </source>
</evidence>
<feature type="domain" description="4Fe-4S ferredoxin-type" evidence="5">
    <location>
        <begin position="53"/>
        <end position="84"/>
    </location>
</feature>
<accession>C7ML96</accession>
<evidence type="ECO:0000256" key="1">
    <source>
        <dbReference type="ARBA" id="ARBA00022485"/>
    </source>
</evidence>
<dbReference type="HOGENOM" id="CLU_043374_1_0_11"/>
<dbReference type="SUPFAM" id="SSF54862">
    <property type="entry name" value="4Fe-4S ferredoxins"/>
    <property type="match status" value="1"/>
</dbReference>
<dbReference type="STRING" id="469378.Ccur_13680"/>
<gene>
    <name evidence="6" type="ordered locus">Ccur_13680</name>
</gene>
<evidence type="ECO:0000313" key="6">
    <source>
        <dbReference type="EMBL" id="ACU95043.1"/>
    </source>
</evidence>
<dbReference type="KEGG" id="ccu:Ccur_13680"/>
<dbReference type="CDD" id="cd10551">
    <property type="entry name" value="PsrB"/>
    <property type="match status" value="1"/>
</dbReference>
<dbReference type="PROSITE" id="PS51379">
    <property type="entry name" value="4FE4S_FER_2"/>
    <property type="match status" value="3"/>
</dbReference>
<dbReference type="AlphaFoldDB" id="C7ML96"/>
<sequence>MVIDLNRCIGCRTCTTICKNHHSQPEGIWWNRVFTKGSDTHQVAIASMGDNSFTMTFLPVSCQMCENPSCVKVCPTGASYVDEDGVVLVDYERCVGCRYCMSACPYGVRQFNWGDSLPSKTLGADGYVYGYPYDYREEGRLVYTRDRPRGTAEKCTFCAQYRAQGLDPMCVTGCPANARIFGDLDNPESPISTYLVERDADQLEAHLGNNPKVLYVQGSSKDKPALFDPYERKEL</sequence>
<dbReference type="PROSITE" id="PS00198">
    <property type="entry name" value="4FE4S_FER_1"/>
    <property type="match status" value="1"/>
</dbReference>
<proteinExistence type="predicted"/>
<dbReference type="InterPro" id="IPR017896">
    <property type="entry name" value="4Fe4S_Fe-S-bd"/>
</dbReference>
<dbReference type="eggNOG" id="COG0437">
    <property type="taxonomic scope" value="Bacteria"/>
</dbReference>